<evidence type="ECO:0000313" key="1">
    <source>
        <dbReference type="EMBL" id="CAG8472735.1"/>
    </source>
</evidence>
<reference evidence="1" key="1">
    <citation type="submission" date="2021-06" db="EMBL/GenBank/DDBJ databases">
        <authorList>
            <person name="Kallberg Y."/>
            <person name="Tangrot J."/>
            <person name="Rosling A."/>
        </authorList>
    </citation>
    <scope>NUCLEOTIDE SEQUENCE</scope>
    <source>
        <strain evidence="1">MT106</strain>
    </source>
</reference>
<name>A0A9N8Z6M9_9GLOM</name>
<accession>A0A9N8Z6M9</accession>
<comment type="caution">
    <text evidence="1">The sequence shown here is derived from an EMBL/GenBank/DDBJ whole genome shotgun (WGS) entry which is preliminary data.</text>
</comment>
<proteinExistence type="predicted"/>
<feature type="non-terminal residue" evidence="1">
    <location>
        <position position="1"/>
    </location>
</feature>
<dbReference type="AlphaFoldDB" id="A0A9N8Z6M9"/>
<dbReference type="EMBL" id="CAJVPL010000247">
    <property type="protein sequence ID" value="CAG8472735.1"/>
    <property type="molecule type" value="Genomic_DNA"/>
</dbReference>
<dbReference type="Proteomes" id="UP000789831">
    <property type="component" value="Unassembled WGS sequence"/>
</dbReference>
<evidence type="ECO:0000313" key="2">
    <source>
        <dbReference type="Proteomes" id="UP000789831"/>
    </source>
</evidence>
<organism evidence="1 2">
    <name type="scientific">Ambispora gerdemannii</name>
    <dbReference type="NCBI Taxonomy" id="144530"/>
    <lineage>
        <taxon>Eukaryota</taxon>
        <taxon>Fungi</taxon>
        <taxon>Fungi incertae sedis</taxon>
        <taxon>Mucoromycota</taxon>
        <taxon>Glomeromycotina</taxon>
        <taxon>Glomeromycetes</taxon>
        <taxon>Archaeosporales</taxon>
        <taxon>Ambisporaceae</taxon>
        <taxon>Ambispora</taxon>
    </lineage>
</organism>
<sequence>PGISPANACFFVLHAFALNIPYVLILREWQTYSIAPPALNTSR</sequence>
<protein>
    <submittedName>
        <fullName evidence="1">11210_t:CDS:1</fullName>
    </submittedName>
</protein>
<gene>
    <name evidence="1" type="ORF">AGERDE_LOCUS2820</name>
</gene>
<keyword evidence="2" id="KW-1185">Reference proteome</keyword>